<accession>A0A073BC65</accession>
<dbReference type="PIRSF" id="PIRSF006221">
    <property type="entry name" value="Ketosamine-3-kinase"/>
    <property type="match status" value="1"/>
</dbReference>
<dbReference type="Proteomes" id="UP000031419">
    <property type="component" value="Unassembled WGS sequence"/>
</dbReference>
<dbReference type="EMBL" id="JNVU01000013">
    <property type="protein sequence ID" value="KEI45364.1"/>
    <property type="molecule type" value="Genomic_DNA"/>
</dbReference>
<gene>
    <name evidence="2" type="ORF">GU90_04445</name>
</gene>
<dbReference type="Gene3D" id="3.30.200.20">
    <property type="entry name" value="Phosphorylase Kinase, domain 1"/>
    <property type="match status" value="1"/>
</dbReference>
<sequence length="293" mass="30940">MSLRAQAEAAITEITGQPPVSVRQVSSGDAAAGAFVAQLPDGTPVFAKASRLERAAQAEAASLTWLAEPGALAVPRVHGHDDHWLVIDFIEPGAPTPQAAEEFGRGLARLHAAGAPHFGAAPPGGPEEAWIGLAPMRNVPCESWPEFYATHRVEPYLQRAVDSGVLGPQDGKVIRSVCERLDELAGPAEPPARLHGDLWSGNVHWGDGVAWAIDPAAHGGHRETDLAMLQLFGCPHLDRILAAYQEVSPLAEGWRQRVGLHQLFPLLVHAVLFGSGYAGQALAAARSALRAAG</sequence>
<keyword evidence="1" id="KW-0808">Transferase</keyword>
<comment type="caution">
    <text evidence="2">The sequence shown here is derived from an EMBL/GenBank/DDBJ whole genome shotgun (WGS) entry which is preliminary data.</text>
</comment>
<dbReference type="OrthoDB" id="5291879at2"/>
<evidence type="ECO:0000313" key="3">
    <source>
        <dbReference type="Proteomes" id="UP000031419"/>
    </source>
</evidence>
<dbReference type="PANTHER" id="PTHR12149:SF8">
    <property type="entry name" value="PROTEIN-RIBULOSAMINE 3-KINASE"/>
    <property type="match status" value="1"/>
</dbReference>
<dbReference type="Gene3D" id="1.10.510.10">
    <property type="entry name" value="Transferase(Phosphotransferase) domain 1"/>
    <property type="match status" value="1"/>
</dbReference>
<reference evidence="2 3" key="1">
    <citation type="submission" date="2014-06" db="EMBL/GenBank/DDBJ databases">
        <title>Saccharopolyspora rectivirgula DSM-43113 Genome sequencing.</title>
        <authorList>
            <person name="Barrera C."/>
            <person name="Millon L."/>
            <person name="Rognon B."/>
            <person name="Zaugg C."/>
            <person name="Monod M."/>
        </authorList>
    </citation>
    <scope>NUCLEOTIDE SEQUENCE [LARGE SCALE GENOMIC DNA]</scope>
    <source>
        <strain evidence="2 3">DSM 43113</strain>
    </source>
</reference>
<dbReference type="STRING" id="28042.GU90_04445"/>
<dbReference type="PANTHER" id="PTHR12149">
    <property type="entry name" value="FRUCTOSAMINE 3 KINASE-RELATED PROTEIN"/>
    <property type="match status" value="1"/>
</dbReference>
<dbReference type="eggNOG" id="COG3001">
    <property type="taxonomic scope" value="Bacteria"/>
</dbReference>
<comment type="similarity">
    <text evidence="1">Belongs to the fructosamine kinase family.</text>
</comment>
<dbReference type="InterPro" id="IPR011009">
    <property type="entry name" value="Kinase-like_dom_sf"/>
</dbReference>
<proteinExistence type="inferred from homology"/>
<evidence type="ECO:0000256" key="1">
    <source>
        <dbReference type="PIRNR" id="PIRNR006221"/>
    </source>
</evidence>
<dbReference type="AlphaFoldDB" id="A0A073BC65"/>
<dbReference type="RefSeq" id="WP_029720599.1">
    <property type="nucleotide sequence ID" value="NZ_JNVU01000013.1"/>
</dbReference>
<dbReference type="InterPro" id="IPR016477">
    <property type="entry name" value="Fructo-/Ketosamine-3-kinase"/>
</dbReference>
<organism evidence="2 3">
    <name type="scientific">Saccharopolyspora rectivirgula</name>
    <dbReference type="NCBI Taxonomy" id="28042"/>
    <lineage>
        <taxon>Bacteria</taxon>
        <taxon>Bacillati</taxon>
        <taxon>Actinomycetota</taxon>
        <taxon>Actinomycetes</taxon>
        <taxon>Pseudonocardiales</taxon>
        <taxon>Pseudonocardiaceae</taxon>
        <taxon>Saccharopolyspora</taxon>
    </lineage>
</organism>
<dbReference type="Gene3D" id="1.20.1270.240">
    <property type="match status" value="1"/>
</dbReference>
<evidence type="ECO:0000313" key="2">
    <source>
        <dbReference type="EMBL" id="KEI45364.1"/>
    </source>
</evidence>
<keyword evidence="1 2" id="KW-0418">Kinase</keyword>
<keyword evidence="3" id="KW-1185">Reference proteome</keyword>
<dbReference type="GO" id="GO:0016301">
    <property type="term" value="F:kinase activity"/>
    <property type="evidence" value="ECO:0007669"/>
    <property type="project" value="UniProtKB-UniRule"/>
</dbReference>
<dbReference type="Pfam" id="PF03881">
    <property type="entry name" value="Fructosamin_kin"/>
    <property type="match status" value="1"/>
</dbReference>
<name>A0A073BC65_9PSEU</name>
<protein>
    <submittedName>
        <fullName evidence="2">Fructosamine kinase</fullName>
    </submittedName>
</protein>
<dbReference type="SUPFAM" id="SSF56112">
    <property type="entry name" value="Protein kinase-like (PK-like)"/>
    <property type="match status" value="1"/>
</dbReference>